<keyword evidence="3" id="KW-1185">Reference proteome</keyword>
<feature type="transmembrane region" description="Helical" evidence="1">
    <location>
        <begin position="136"/>
        <end position="155"/>
    </location>
</feature>
<organism evidence="2 3">
    <name type="scientific">Cephalotus follicularis</name>
    <name type="common">Albany pitcher plant</name>
    <dbReference type="NCBI Taxonomy" id="3775"/>
    <lineage>
        <taxon>Eukaryota</taxon>
        <taxon>Viridiplantae</taxon>
        <taxon>Streptophyta</taxon>
        <taxon>Embryophyta</taxon>
        <taxon>Tracheophyta</taxon>
        <taxon>Spermatophyta</taxon>
        <taxon>Magnoliopsida</taxon>
        <taxon>eudicotyledons</taxon>
        <taxon>Gunneridae</taxon>
        <taxon>Pentapetalae</taxon>
        <taxon>rosids</taxon>
        <taxon>fabids</taxon>
        <taxon>Oxalidales</taxon>
        <taxon>Cephalotaceae</taxon>
        <taxon>Cephalotus</taxon>
    </lineage>
</organism>
<reference evidence="3" key="1">
    <citation type="submission" date="2016-04" db="EMBL/GenBank/DDBJ databases">
        <title>Cephalotus genome sequencing.</title>
        <authorList>
            <person name="Fukushima K."/>
            <person name="Hasebe M."/>
            <person name="Fang X."/>
        </authorList>
    </citation>
    <scope>NUCLEOTIDE SEQUENCE [LARGE SCALE GENOMIC DNA]</scope>
    <source>
        <strain evidence="3">cv. St1</strain>
    </source>
</reference>
<accession>A0A1Q3DIF2</accession>
<comment type="caution">
    <text evidence="2">The sequence shown here is derived from an EMBL/GenBank/DDBJ whole genome shotgun (WGS) entry which is preliminary data.</text>
</comment>
<dbReference type="EMBL" id="BDDD01008542">
    <property type="protein sequence ID" value="GAV92008.1"/>
    <property type="molecule type" value="Genomic_DNA"/>
</dbReference>
<gene>
    <name evidence="2" type="ORF">CFOL_v3_35392</name>
</gene>
<dbReference type="InParanoid" id="A0A1Q3DIF2"/>
<feature type="non-terminal residue" evidence="2">
    <location>
        <position position="1"/>
    </location>
</feature>
<keyword evidence="1" id="KW-1133">Transmembrane helix</keyword>
<keyword evidence="1" id="KW-0812">Transmembrane</keyword>
<evidence type="ECO:0000313" key="2">
    <source>
        <dbReference type="EMBL" id="GAV92008.1"/>
    </source>
</evidence>
<feature type="transmembrane region" description="Helical" evidence="1">
    <location>
        <begin position="68"/>
        <end position="90"/>
    </location>
</feature>
<proteinExistence type="predicted"/>
<sequence>VTISESLSLESVSLALLHTLISVSVSPEVSVRIIGVGEHDLNDREPIFSSPEMGLPRLRVSSRSSHPYPLLTILGLIVEGQLLLLLEMLFHNQGLLPLMGSLLRLLLVMGGILLIKDTIFRWLLDGSSRCFRFLCSCWWYLFASIYKVFLCHYGLLLSCSSQVIF</sequence>
<dbReference type="AlphaFoldDB" id="A0A1Q3DIF2"/>
<evidence type="ECO:0000313" key="3">
    <source>
        <dbReference type="Proteomes" id="UP000187406"/>
    </source>
</evidence>
<dbReference type="Proteomes" id="UP000187406">
    <property type="component" value="Unassembled WGS sequence"/>
</dbReference>
<evidence type="ECO:0000256" key="1">
    <source>
        <dbReference type="SAM" id="Phobius"/>
    </source>
</evidence>
<protein>
    <submittedName>
        <fullName evidence="2">Uncharacterized protein</fullName>
    </submittedName>
</protein>
<name>A0A1Q3DIF2_CEPFO</name>
<keyword evidence="1" id="KW-0472">Membrane</keyword>